<keyword evidence="2" id="KW-1185">Reference proteome</keyword>
<dbReference type="PIRSF" id="PIRSF033563">
    <property type="entry name" value="UCP033563"/>
    <property type="match status" value="1"/>
</dbReference>
<dbReference type="RefSeq" id="WP_303283326.1">
    <property type="nucleotide sequence ID" value="NZ_BAABCZ010000004.1"/>
</dbReference>
<dbReference type="Proteomes" id="UP001176891">
    <property type="component" value="Unassembled WGS sequence"/>
</dbReference>
<dbReference type="InterPro" id="IPR008323">
    <property type="entry name" value="UCP033563"/>
</dbReference>
<organism evidence="1 2">
    <name type="scientific">Flavivirga amylovorans</name>
    <dbReference type="NCBI Taxonomy" id="870486"/>
    <lineage>
        <taxon>Bacteria</taxon>
        <taxon>Pseudomonadati</taxon>
        <taxon>Bacteroidota</taxon>
        <taxon>Flavobacteriia</taxon>
        <taxon>Flavobacteriales</taxon>
        <taxon>Flavobacteriaceae</taxon>
        <taxon>Flavivirga</taxon>
    </lineage>
</organism>
<sequence length="412" mass="47937">MAKILPFKAVRPTRDKVSLVAARSYQTYTLAERESRMGYNPFSFLHIINPGYKYHKDISGKERYDLVRNRYLEFKEESIFIQDEKPNYYVYKIVNREGHVFSGIVAAASSEDYEKDIIKKHEDTIEYRENVFKDYLKTVGFNAEPVLLTYPDNTLISSIISETQKNRAEFEFTTTYRDTHYLWNLDDPDLITCISNEFEKIRTIYIADGHHRSASSCLLSKDLKSENKAHTGNEPYNYFMSYLIPESDLRIHEFNRLVKDLNGLSKESFLIQLDTMYRIENKGSELYKPSSKHHFSMYLDGEFYSLYLRKSNYKFSNALEALDTHILYKTILEPILGISDVRNDTRINYSHGKNDLVTIKSKVDHGEFKVGFGLVPITVEEMKAIANAGLTMPPKSTFIEPKLRSGVTIYEF</sequence>
<name>A0ABT8X3Y9_9FLAO</name>
<evidence type="ECO:0000313" key="1">
    <source>
        <dbReference type="EMBL" id="MDO5988676.1"/>
    </source>
</evidence>
<proteinExistence type="predicted"/>
<dbReference type="Pfam" id="PF06245">
    <property type="entry name" value="DUF1015"/>
    <property type="match status" value="1"/>
</dbReference>
<reference evidence="1" key="1">
    <citation type="submission" date="2023-07" db="EMBL/GenBank/DDBJ databases">
        <title>Two novel species in the genus Flavivirga.</title>
        <authorList>
            <person name="Kwon K."/>
        </authorList>
    </citation>
    <scope>NUCLEOTIDE SEQUENCE</scope>
    <source>
        <strain evidence="1">KACC 14157</strain>
    </source>
</reference>
<dbReference type="PANTHER" id="PTHR36454">
    <property type="entry name" value="LMO2823 PROTEIN"/>
    <property type="match status" value="1"/>
</dbReference>
<evidence type="ECO:0000313" key="2">
    <source>
        <dbReference type="Proteomes" id="UP001176891"/>
    </source>
</evidence>
<gene>
    <name evidence="1" type="ORF">Q4Q39_14785</name>
</gene>
<protein>
    <submittedName>
        <fullName evidence="1">DUF1015 domain-containing protein</fullName>
    </submittedName>
</protein>
<accession>A0ABT8X3Y9</accession>
<dbReference type="EMBL" id="JAUOEM010000005">
    <property type="protein sequence ID" value="MDO5988676.1"/>
    <property type="molecule type" value="Genomic_DNA"/>
</dbReference>
<comment type="caution">
    <text evidence="1">The sequence shown here is derived from an EMBL/GenBank/DDBJ whole genome shotgun (WGS) entry which is preliminary data.</text>
</comment>
<dbReference type="PANTHER" id="PTHR36454:SF1">
    <property type="entry name" value="DUF1015 DOMAIN-CONTAINING PROTEIN"/>
    <property type="match status" value="1"/>
</dbReference>